<keyword evidence="1" id="KW-0175">Coiled coil</keyword>
<dbReference type="KEGG" id="msch:N508_000947"/>
<reference evidence="5" key="2">
    <citation type="submission" date="2022-05" db="EMBL/GenBank/DDBJ databases">
        <authorList>
            <person name="Proctor A.L."/>
            <person name="Phillips G.J."/>
            <person name="Wannemuehler M.J."/>
        </authorList>
    </citation>
    <scope>NUCLEOTIDE SEQUENCE</scope>
    <source>
        <strain evidence="5">ASF457</strain>
    </source>
</reference>
<dbReference type="AlphaFoldDB" id="V2RN31"/>
<keyword evidence="4" id="KW-0732">Signal</keyword>
<feature type="signal peptide" evidence="4">
    <location>
        <begin position="1"/>
        <end position="20"/>
    </location>
</feature>
<reference evidence="5" key="1">
    <citation type="journal article" date="2014" name="Genome Announc.">
        <title>Draft genome sequences of the altered schaedler flora, a defined bacterial community from gnotobiotic mice.</title>
        <authorList>
            <person name="Wannemuehler M.J."/>
            <person name="Overstreet A.M."/>
            <person name="Ward D.V."/>
            <person name="Phillips G.J."/>
        </authorList>
    </citation>
    <scope>NUCLEOTIDE SEQUENCE</scope>
    <source>
        <strain evidence="5">ASF457</strain>
    </source>
</reference>
<feature type="compositionally biased region" description="Basic and acidic residues" evidence="2">
    <location>
        <begin position="196"/>
        <end position="217"/>
    </location>
</feature>
<evidence type="ECO:0000256" key="3">
    <source>
        <dbReference type="SAM" id="Phobius"/>
    </source>
</evidence>
<organism evidence="5 6">
    <name type="scientific">Mucispirillum schaedleri ASF457</name>
    <dbReference type="NCBI Taxonomy" id="1379858"/>
    <lineage>
        <taxon>Bacteria</taxon>
        <taxon>Pseudomonadati</taxon>
        <taxon>Deferribacterota</taxon>
        <taxon>Deferribacteres</taxon>
        <taxon>Deferribacterales</taxon>
        <taxon>Mucispirillaceae</taxon>
        <taxon>Mucispirillum</taxon>
    </lineage>
</organism>
<evidence type="ECO:0000313" key="6">
    <source>
        <dbReference type="Proteomes" id="UP000017429"/>
    </source>
</evidence>
<evidence type="ECO:0000256" key="4">
    <source>
        <dbReference type="SAM" id="SignalP"/>
    </source>
</evidence>
<keyword evidence="3" id="KW-0812">Transmembrane</keyword>
<evidence type="ECO:0000256" key="2">
    <source>
        <dbReference type="SAM" id="MobiDB-lite"/>
    </source>
</evidence>
<feature type="compositionally biased region" description="Basic and acidic residues" evidence="2">
    <location>
        <begin position="162"/>
        <end position="176"/>
    </location>
</feature>
<keyword evidence="3" id="KW-0472">Membrane</keyword>
<reference evidence="5" key="3">
    <citation type="submission" date="2022-06" db="EMBL/GenBank/DDBJ databases">
        <title>Resources to Facilitate Use of the Altered Schaedler Flora (ASF) Mouse Model to Study Microbiome Function.</title>
        <authorList>
            <person name="Proctor A."/>
            <person name="Parvinroo S."/>
            <person name="Richie T."/>
            <person name="Jia X."/>
            <person name="Lee S.T.M."/>
            <person name="Karp P.D."/>
            <person name="Paley S."/>
            <person name="Kostic A.D."/>
            <person name="Pierre J.F."/>
            <person name="Wannemuehler M.J."/>
            <person name="Phillips G.J."/>
        </authorList>
    </citation>
    <scope>NUCLEOTIDE SEQUENCE</scope>
    <source>
        <strain evidence="5">ASF457</strain>
    </source>
</reference>
<feature type="chain" id="PRO_5043825595" evidence="4">
    <location>
        <begin position="21"/>
        <end position="229"/>
    </location>
</feature>
<keyword evidence="6" id="KW-1185">Reference proteome</keyword>
<feature type="coiled-coil region" evidence="1">
    <location>
        <begin position="56"/>
        <end position="118"/>
    </location>
</feature>
<evidence type="ECO:0000256" key="1">
    <source>
        <dbReference type="SAM" id="Coils"/>
    </source>
</evidence>
<dbReference type="EMBL" id="CP097562">
    <property type="protein sequence ID" value="USF23875.1"/>
    <property type="molecule type" value="Genomic_DNA"/>
</dbReference>
<keyword evidence="3" id="KW-1133">Transmembrane helix</keyword>
<evidence type="ECO:0000313" key="5">
    <source>
        <dbReference type="EMBL" id="USF23875.1"/>
    </source>
</evidence>
<proteinExistence type="predicted"/>
<feature type="compositionally biased region" description="Polar residues" evidence="2">
    <location>
        <begin position="177"/>
        <end position="195"/>
    </location>
</feature>
<dbReference type="Proteomes" id="UP000017429">
    <property type="component" value="Chromosome"/>
</dbReference>
<feature type="compositionally biased region" description="Basic residues" evidence="2">
    <location>
        <begin position="218"/>
        <end position="229"/>
    </location>
</feature>
<gene>
    <name evidence="5" type="ORF">N508_000947</name>
</gene>
<feature type="transmembrane region" description="Helical" evidence="3">
    <location>
        <begin position="128"/>
        <end position="148"/>
    </location>
</feature>
<accession>V2RN31</accession>
<dbReference type="PROSITE" id="PS51257">
    <property type="entry name" value="PROKAR_LIPOPROTEIN"/>
    <property type="match status" value="1"/>
</dbReference>
<feature type="region of interest" description="Disordered" evidence="2">
    <location>
        <begin position="159"/>
        <end position="229"/>
    </location>
</feature>
<sequence length="229" mass="25086">MKKYVISLILTLLVFSGCDALGIKQADNSSSDNGSQNADTALSVSLDNQISASTGQQAAAEEILNLQKEIDELISAVNAKDIAVTELENKVKVLEEEKQHAAAKAASVEAELADLKDTISTNNQYRNIAIISALISLLLNILLAYLLIITRIRSKRAALPPAKEDEKAYNDVKETFVETSANETETNNQADNSSTLKEDNNNSKKDIKENEKQEQVVKKRGRPKKEKAE</sequence>
<dbReference type="RefSeq" id="WP_023275245.1">
    <property type="nucleotide sequence ID" value="NZ_CP097562.1"/>
</dbReference>
<protein>
    <submittedName>
        <fullName evidence="5">Uncharacterized protein</fullName>
    </submittedName>
</protein>
<name>V2RN31_9BACT</name>